<dbReference type="InterPro" id="IPR031322">
    <property type="entry name" value="Shikimate/glucono_kinase"/>
</dbReference>
<feature type="binding site" evidence="7">
    <location>
        <position position="200"/>
    </location>
    <ligand>
        <name>substrate</name>
    </ligand>
</feature>
<feature type="binding site" evidence="7">
    <location>
        <position position="135"/>
    </location>
    <ligand>
        <name>Mg(2+)</name>
        <dbReference type="ChEBI" id="CHEBI:18420"/>
    </ligand>
</feature>
<dbReference type="CDD" id="cd00464">
    <property type="entry name" value="SK"/>
    <property type="match status" value="1"/>
</dbReference>
<dbReference type="InterPro" id="IPR001387">
    <property type="entry name" value="Cro/C1-type_HTH"/>
</dbReference>
<evidence type="ECO:0000313" key="10">
    <source>
        <dbReference type="Proteomes" id="UP000771797"/>
    </source>
</evidence>
<evidence type="ECO:0000259" key="8">
    <source>
        <dbReference type="PROSITE" id="PS50943"/>
    </source>
</evidence>
<dbReference type="PROSITE" id="PS50943">
    <property type="entry name" value="HTH_CROC1"/>
    <property type="match status" value="1"/>
</dbReference>
<evidence type="ECO:0000256" key="3">
    <source>
        <dbReference type="ARBA" id="ARBA00022741"/>
    </source>
</evidence>
<dbReference type="InterPro" id="IPR000623">
    <property type="entry name" value="Shikimate_kinase/TSH1"/>
</dbReference>
<dbReference type="Pfam" id="PF01202">
    <property type="entry name" value="SKI"/>
    <property type="match status" value="1"/>
</dbReference>
<dbReference type="PANTHER" id="PTHR21087:SF16">
    <property type="entry name" value="SHIKIMATE KINASE 1, CHLOROPLASTIC"/>
    <property type="match status" value="1"/>
</dbReference>
<comment type="similarity">
    <text evidence="7">Belongs to the shikimate kinase family.</text>
</comment>
<keyword evidence="4 7" id="KW-0418">Kinase</keyword>
<dbReference type="SUPFAM" id="SSF47413">
    <property type="entry name" value="lambda repressor-like DNA-binding domains"/>
    <property type="match status" value="1"/>
</dbReference>
<evidence type="ECO:0000256" key="6">
    <source>
        <dbReference type="ARBA" id="ARBA00023141"/>
    </source>
</evidence>
<reference evidence="9 10" key="1">
    <citation type="submission" date="2012-09" db="EMBL/GenBank/DDBJ databases">
        <title>Genome Sequence of alkane-degrading Bacterium Alcanivorax sp. 6-D-6.</title>
        <authorList>
            <person name="Lai Q."/>
            <person name="Shao Z."/>
        </authorList>
    </citation>
    <scope>NUCLEOTIDE SEQUENCE [LARGE SCALE GENOMIC DNA]</scope>
    <source>
        <strain evidence="9 10">6-D-6</strain>
    </source>
</reference>
<dbReference type="Proteomes" id="UP000771797">
    <property type="component" value="Unassembled WGS sequence"/>
</dbReference>
<dbReference type="PANTHER" id="PTHR21087">
    <property type="entry name" value="SHIKIMATE KINASE"/>
    <property type="match status" value="1"/>
</dbReference>
<comment type="subunit">
    <text evidence="7">Monomer.</text>
</comment>
<keyword evidence="6 7" id="KW-0057">Aromatic amino acid biosynthesis</keyword>
<dbReference type="PRINTS" id="PR01100">
    <property type="entry name" value="SHIKIMTKNASE"/>
</dbReference>
<protein>
    <recommendedName>
        <fullName evidence="7">Shikimate kinase</fullName>
        <shortName evidence="7">SK</shortName>
        <ecNumber evidence="7">2.7.1.71</ecNumber>
    </recommendedName>
</protein>
<comment type="pathway">
    <text evidence="7">Metabolic intermediate biosynthesis; chorismate biosynthesis; chorismate from D-erythrose 4-phosphate and phosphoenolpyruvate: step 5/7.</text>
</comment>
<evidence type="ECO:0000256" key="7">
    <source>
        <dbReference type="HAMAP-Rule" id="MF_00109"/>
    </source>
</evidence>
<dbReference type="SUPFAM" id="SSF52540">
    <property type="entry name" value="P-loop containing nucleoside triphosphate hydrolases"/>
    <property type="match status" value="1"/>
</dbReference>
<dbReference type="InterPro" id="IPR010982">
    <property type="entry name" value="Lambda_DNA-bd_dom_sf"/>
</dbReference>
<dbReference type="CDD" id="cd00093">
    <property type="entry name" value="HTH_XRE"/>
    <property type="match status" value="1"/>
</dbReference>
<sequence length="299" mass="33464">MHPANDQNESNGPDYMVTIGDRVRAIRARRGMARKELSSQSDISERYLAQIEGGKANISIMLLQRLAAAMGVPVQDILPQPEQQQVLPPPLRDLLDRLSPAQLDEAYQLLVRHFDVNKGQHRGVALIGLRGGGKSRLGQMLGERLNVPYIRLNGLIEQLAGMDIGEIMALGGQPAYRRFEREALEYVIEQDPLSVVEAGGSLVSEAETFQRLLSRFHTVWIKASPEEHMQRVIDQGDTRPMQGHTHAMDDLKRILVERDADYRRADAVLDTSHRSVEDSFAELLSMTRPYLTGPTAVNQ</sequence>
<dbReference type="EC" id="2.7.1.71" evidence="7"/>
<dbReference type="Gene3D" id="3.40.50.300">
    <property type="entry name" value="P-loop containing nucleotide triphosphate hydrolases"/>
    <property type="match status" value="1"/>
</dbReference>
<dbReference type="SMART" id="SM00530">
    <property type="entry name" value="HTH_XRE"/>
    <property type="match status" value="1"/>
</dbReference>
<feature type="binding site" evidence="7">
    <location>
        <position position="274"/>
    </location>
    <ligand>
        <name>ATP</name>
        <dbReference type="ChEBI" id="CHEBI:30616"/>
    </ligand>
</feature>
<keyword evidence="7" id="KW-0460">Magnesium</keyword>
<evidence type="ECO:0000256" key="2">
    <source>
        <dbReference type="ARBA" id="ARBA00022679"/>
    </source>
</evidence>
<name>A0ABQ6Y7L0_9GAMM</name>
<feature type="binding site" evidence="7">
    <location>
        <position position="177"/>
    </location>
    <ligand>
        <name>substrate</name>
    </ligand>
</feature>
<keyword evidence="7" id="KW-0963">Cytoplasm</keyword>
<keyword evidence="2 7" id="KW-0808">Transferase</keyword>
<evidence type="ECO:0000256" key="1">
    <source>
        <dbReference type="ARBA" id="ARBA00022605"/>
    </source>
</evidence>
<evidence type="ECO:0000256" key="5">
    <source>
        <dbReference type="ARBA" id="ARBA00022840"/>
    </source>
</evidence>
<evidence type="ECO:0000256" key="4">
    <source>
        <dbReference type="ARBA" id="ARBA00022777"/>
    </source>
</evidence>
<dbReference type="Pfam" id="PF01381">
    <property type="entry name" value="HTH_3"/>
    <property type="match status" value="1"/>
</dbReference>
<keyword evidence="1 7" id="KW-0028">Amino-acid biosynthesis</keyword>
<comment type="catalytic activity">
    <reaction evidence="7">
        <text>shikimate + ATP = 3-phosphoshikimate + ADP + H(+)</text>
        <dbReference type="Rhea" id="RHEA:13121"/>
        <dbReference type="ChEBI" id="CHEBI:15378"/>
        <dbReference type="ChEBI" id="CHEBI:30616"/>
        <dbReference type="ChEBI" id="CHEBI:36208"/>
        <dbReference type="ChEBI" id="CHEBI:145989"/>
        <dbReference type="ChEBI" id="CHEBI:456216"/>
        <dbReference type="EC" id="2.7.1.71"/>
    </reaction>
</comment>
<accession>A0ABQ6Y7L0</accession>
<comment type="function">
    <text evidence="7">Catalyzes the specific phosphorylation of the 3-hydroxyl group of shikimic acid using ATP as a cosubstrate.</text>
</comment>
<feature type="binding site" evidence="7">
    <location>
        <begin position="131"/>
        <end position="136"/>
    </location>
    <ligand>
        <name>ATP</name>
        <dbReference type="ChEBI" id="CHEBI:30616"/>
    </ligand>
</feature>
<feature type="binding site" evidence="7">
    <location>
        <position position="239"/>
    </location>
    <ligand>
        <name>ATP</name>
        <dbReference type="ChEBI" id="CHEBI:30616"/>
    </ligand>
</feature>
<dbReference type="NCBIfam" id="NF006015">
    <property type="entry name" value="PRK08154.1"/>
    <property type="match status" value="1"/>
</dbReference>
<keyword evidence="7" id="KW-0479">Metal-binding</keyword>
<dbReference type="EMBL" id="AQPF01000020">
    <property type="protein sequence ID" value="KAF0805168.1"/>
    <property type="molecule type" value="Genomic_DNA"/>
</dbReference>
<keyword evidence="10" id="KW-1185">Reference proteome</keyword>
<keyword evidence="5 7" id="KW-0067">ATP-binding</keyword>
<dbReference type="Gene3D" id="1.10.260.40">
    <property type="entry name" value="lambda repressor-like DNA-binding domains"/>
    <property type="match status" value="1"/>
</dbReference>
<feature type="binding site" evidence="7">
    <location>
        <position position="258"/>
    </location>
    <ligand>
        <name>substrate</name>
    </ligand>
</feature>
<keyword evidence="3 7" id="KW-0547">Nucleotide-binding</keyword>
<comment type="caution">
    <text evidence="7">Lacks conserved residue(s) required for the propagation of feature annotation.</text>
</comment>
<dbReference type="InterPro" id="IPR027417">
    <property type="entry name" value="P-loop_NTPase"/>
</dbReference>
<evidence type="ECO:0000313" key="9">
    <source>
        <dbReference type="EMBL" id="KAF0805168.1"/>
    </source>
</evidence>
<gene>
    <name evidence="7" type="primary">aroK</name>
    <name evidence="9" type="ORF">A6D6_02553</name>
</gene>
<feature type="domain" description="HTH cro/C1-type" evidence="8">
    <location>
        <begin position="23"/>
        <end position="77"/>
    </location>
</feature>
<comment type="cofactor">
    <cofactor evidence="7">
        <name>Mg(2+)</name>
        <dbReference type="ChEBI" id="CHEBI:18420"/>
    </cofactor>
    <text evidence="7">Binds 1 Mg(2+) ion per subunit.</text>
</comment>
<organism evidence="9 10">
    <name type="scientific">Alcanivorax xiamenensis</name>
    <dbReference type="NCBI Taxonomy" id="1177156"/>
    <lineage>
        <taxon>Bacteria</taxon>
        <taxon>Pseudomonadati</taxon>
        <taxon>Pseudomonadota</taxon>
        <taxon>Gammaproteobacteria</taxon>
        <taxon>Oceanospirillales</taxon>
        <taxon>Alcanivoracaceae</taxon>
        <taxon>Alcanivorax</taxon>
    </lineage>
</organism>
<dbReference type="HAMAP" id="MF_00109">
    <property type="entry name" value="Shikimate_kinase"/>
    <property type="match status" value="1"/>
</dbReference>
<comment type="caution">
    <text evidence="9">The sequence shown here is derived from an EMBL/GenBank/DDBJ whole genome shotgun (WGS) entry which is preliminary data.</text>
</comment>
<dbReference type="RefSeq" id="WP_159660950.1">
    <property type="nucleotide sequence ID" value="NZ_AQPF01000020.1"/>
</dbReference>
<proteinExistence type="inferred from homology"/>
<comment type="subcellular location">
    <subcellularLocation>
        <location evidence="7">Cytoplasm</location>
    </subcellularLocation>
</comment>